<evidence type="ECO:0008006" key="3">
    <source>
        <dbReference type="Google" id="ProtNLM"/>
    </source>
</evidence>
<dbReference type="Proteomes" id="UP000541444">
    <property type="component" value="Unassembled WGS sequence"/>
</dbReference>
<comment type="caution">
    <text evidence="1">The sequence shown here is derived from an EMBL/GenBank/DDBJ whole genome shotgun (WGS) entry which is preliminary data.</text>
</comment>
<gene>
    <name evidence="1" type="ORF">GIB67_003407</name>
</gene>
<protein>
    <recommendedName>
        <fullName evidence="3">RNA ligase/cyclic nucleotide phosphodiesterase family protein</fullName>
    </recommendedName>
</protein>
<dbReference type="InterPro" id="IPR009097">
    <property type="entry name" value="Cyclic_Pdiesterase"/>
</dbReference>
<proteinExistence type="predicted"/>
<keyword evidence="2" id="KW-1185">Reference proteome</keyword>
<name>A0A7J7P932_9MAGN</name>
<dbReference type="EMBL" id="JACGCM010000140">
    <property type="protein sequence ID" value="KAF6175919.1"/>
    <property type="molecule type" value="Genomic_DNA"/>
</dbReference>
<dbReference type="PANTHER" id="PTHR36039:SF2">
    <property type="entry name" value="RNA LIGASE_CYCLIC NUCLEOTIDE PHOSPHODIESTERASE FAMILY PROTEIN"/>
    <property type="match status" value="1"/>
</dbReference>
<dbReference type="AlphaFoldDB" id="A0A7J7P932"/>
<evidence type="ECO:0000313" key="1">
    <source>
        <dbReference type="EMBL" id="KAF6175919.1"/>
    </source>
</evidence>
<dbReference type="OrthoDB" id="1879605at2759"/>
<sequence length="189" mass="21189">MSRSYEIQLYFDTGLENQVLKAWNILSLRQITTQLIKIESRPHITLLSTPFVDPLKLSIPFKTFVSNQIQPLDVTFSTIGSFPNDPTTVFLGPTPTLSLLNLQTQLSELVRREGNVEVMREFCSDSWIPHCIVAQDIPRVRMAEAFCVLRDLNLPISGCAVEIGLVEFLPDTGCAMGIFSYSLGNSSEY</sequence>
<dbReference type="PANTHER" id="PTHR36039">
    <property type="match status" value="1"/>
</dbReference>
<evidence type="ECO:0000313" key="2">
    <source>
        <dbReference type="Proteomes" id="UP000541444"/>
    </source>
</evidence>
<dbReference type="Gene3D" id="3.90.1140.10">
    <property type="entry name" value="Cyclic phosphodiesterase"/>
    <property type="match status" value="1"/>
</dbReference>
<dbReference type="Pfam" id="PF13563">
    <property type="entry name" value="2_5_RNA_ligase2"/>
    <property type="match status" value="1"/>
</dbReference>
<organism evidence="1 2">
    <name type="scientific">Kingdonia uniflora</name>
    <dbReference type="NCBI Taxonomy" id="39325"/>
    <lineage>
        <taxon>Eukaryota</taxon>
        <taxon>Viridiplantae</taxon>
        <taxon>Streptophyta</taxon>
        <taxon>Embryophyta</taxon>
        <taxon>Tracheophyta</taxon>
        <taxon>Spermatophyta</taxon>
        <taxon>Magnoliopsida</taxon>
        <taxon>Ranunculales</taxon>
        <taxon>Circaeasteraceae</taxon>
        <taxon>Kingdonia</taxon>
    </lineage>
</organism>
<reference evidence="1 2" key="1">
    <citation type="journal article" date="2020" name="IScience">
        <title>Genome Sequencing of the Endangered Kingdonia uniflora (Circaeasteraceae, Ranunculales) Reveals Potential Mechanisms of Evolutionary Specialization.</title>
        <authorList>
            <person name="Sun Y."/>
            <person name="Deng T."/>
            <person name="Zhang A."/>
            <person name="Moore M.J."/>
            <person name="Landis J.B."/>
            <person name="Lin N."/>
            <person name="Zhang H."/>
            <person name="Zhang X."/>
            <person name="Huang J."/>
            <person name="Zhang X."/>
            <person name="Sun H."/>
            <person name="Wang H."/>
        </authorList>
    </citation>
    <scope>NUCLEOTIDE SEQUENCE [LARGE SCALE GENOMIC DNA]</scope>
    <source>
        <strain evidence="1">TB1705</strain>
        <tissue evidence="1">Leaf</tissue>
    </source>
</reference>
<dbReference type="SUPFAM" id="SSF55144">
    <property type="entry name" value="LigT-like"/>
    <property type="match status" value="1"/>
</dbReference>
<accession>A0A7J7P932</accession>